<comment type="caution">
    <text evidence="1">The sequence shown here is derived from an EMBL/GenBank/DDBJ whole genome shotgun (WGS) entry which is preliminary data.</text>
</comment>
<dbReference type="EMBL" id="JRPJ02000003">
    <property type="protein sequence ID" value="TLE11851.1"/>
    <property type="molecule type" value="Genomic_DNA"/>
</dbReference>
<evidence type="ECO:0000313" key="1">
    <source>
        <dbReference type="EMBL" id="TLE11851.1"/>
    </source>
</evidence>
<dbReference type="Proteomes" id="UP000029857">
    <property type="component" value="Unassembled WGS sequence"/>
</dbReference>
<organism evidence="1 2">
    <name type="scientific">Helicobacter bilis</name>
    <dbReference type="NCBI Taxonomy" id="37372"/>
    <lineage>
        <taxon>Bacteria</taxon>
        <taxon>Pseudomonadati</taxon>
        <taxon>Campylobacterota</taxon>
        <taxon>Epsilonproteobacteria</taxon>
        <taxon>Campylobacterales</taxon>
        <taxon>Helicobacteraceae</taxon>
        <taxon>Helicobacter</taxon>
    </lineage>
</organism>
<evidence type="ECO:0000313" key="2">
    <source>
        <dbReference type="Proteomes" id="UP000029857"/>
    </source>
</evidence>
<name>A0A4U8UE68_9HELI</name>
<proteinExistence type="predicted"/>
<evidence type="ECO:0008006" key="3">
    <source>
        <dbReference type="Google" id="ProtNLM"/>
    </source>
</evidence>
<reference evidence="1 2" key="1">
    <citation type="journal article" date="2014" name="Genome Announc.">
        <title>Draft genome sequences of eight enterohepatic helicobacter species isolated from both laboratory and wild rodents.</title>
        <authorList>
            <person name="Sheh A."/>
            <person name="Shen Z."/>
            <person name="Fox J.G."/>
        </authorList>
    </citation>
    <scope>NUCLEOTIDE SEQUENCE [LARGE SCALE GENOMIC DNA]</scope>
    <source>
        <strain evidence="1 2">ATCC 49320</strain>
    </source>
</reference>
<protein>
    <recommendedName>
        <fullName evidence="3">Autotransporter outer membrane beta-barrel domain-containing protein</fullName>
    </recommendedName>
</protein>
<gene>
    <name evidence="1" type="ORF">LS79_001735</name>
</gene>
<dbReference type="AlphaFoldDB" id="A0A4U8UE68"/>
<sequence length="302" mass="33519">MEGNMRLKFTSVCLCICMQSVFAANIQGIYKEESNEEADKDSKQTHIFKEDVYREHNPLFTNTYKKASLAYTDTLGLSDTQTLMYNGLNTQYRHPFVWKKIQIDSFANIAFGNALLTTQATQTSSFFFGTNLGANASVPLPIQNVVAHGVFGIDIGFGALSSQVNNMLFQGFFGIDFFYDKFVFRPFISFSLITPFSSVYNVSVAGLTDIGLKTFYRGDYMLGSINIALSNLFSKNNAGVFTLLPQSTPLFLGANALRFNVNASIDYFATQHLNFNAMALVTYTSSYHALNAGGQVGATYRF</sequence>
<accession>A0A4U8UE68</accession>